<dbReference type="PANTHER" id="PTHR30204">
    <property type="entry name" value="REDOX-CYCLING DRUG-SENSING TRANSCRIPTIONAL ACTIVATOR SOXR"/>
    <property type="match status" value="1"/>
</dbReference>
<evidence type="ECO:0000313" key="7">
    <source>
        <dbReference type="Proteomes" id="UP000371041"/>
    </source>
</evidence>
<dbReference type="RefSeq" id="WP_154078812.1">
    <property type="nucleotide sequence ID" value="NZ_CP045929.1"/>
</dbReference>
<dbReference type="SUPFAM" id="SSF46955">
    <property type="entry name" value="Putative DNA-binding domain"/>
    <property type="match status" value="1"/>
</dbReference>
<dbReference type="GO" id="GO:0003700">
    <property type="term" value="F:DNA-binding transcription factor activity"/>
    <property type="evidence" value="ECO:0007669"/>
    <property type="project" value="InterPro"/>
</dbReference>
<keyword evidence="7" id="KW-1185">Reference proteome</keyword>
<dbReference type="InterPro" id="IPR009061">
    <property type="entry name" value="DNA-bd_dom_put_sf"/>
</dbReference>
<keyword evidence="2" id="KW-0238">DNA-binding</keyword>
<evidence type="ECO:0000256" key="1">
    <source>
        <dbReference type="ARBA" id="ARBA00023015"/>
    </source>
</evidence>
<reference evidence="7" key="1">
    <citation type="submission" date="2019-11" db="EMBL/GenBank/DDBJ databases">
        <title>The complete genome sequence of Saccharopolyspora sp. E2A.</title>
        <authorList>
            <person name="Zhang G."/>
        </authorList>
    </citation>
    <scope>NUCLEOTIDE SEQUENCE [LARGE SCALE GENOMIC DNA]</scope>
    <source>
        <strain evidence="7">E2A</strain>
    </source>
</reference>
<dbReference type="Proteomes" id="UP000371041">
    <property type="component" value="Chromosome"/>
</dbReference>
<name>A0A5Q3QCG0_9PSEU</name>
<dbReference type="PRINTS" id="PR00040">
    <property type="entry name" value="HTHMERR"/>
</dbReference>
<keyword evidence="3" id="KW-0804">Transcription</keyword>
<dbReference type="PANTHER" id="PTHR30204:SF94">
    <property type="entry name" value="HEAVY METAL-DEPENDENT TRANSCRIPTIONAL REGULATOR HI_0293-RELATED"/>
    <property type="match status" value="1"/>
</dbReference>
<accession>A0A5Q3QCG0</accession>
<dbReference type="Pfam" id="PF13411">
    <property type="entry name" value="MerR_1"/>
    <property type="match status" value="1"/>
</dbReference>
<sequence length="147" mass="16010">MGMTVGAAATATGVSAKAVRLWESKGLLPPTERTEAGYRVFTDDDLDVLRFIRQAKTLGLTLPEIKDIIDLQRDGATPCGRVTELLDTHIAEIDRTLADLRALRRSLATARQNAREGQRRGQGAVVCRIIENHTDRGESPTIGDTEG</sequence>
<dbReference type="InterPro" id="IPR000551">
    <property type="entry name" value="MerR-type_HTH_dom"/>
</dbReference>
<dbReference type="InterPro" id="IPR047057">
    <property type="entry name" value="MerR_fam"/>
</dbReference>
<evidence type="ECO:0000256" key="4">
    <source>
        <dbReference type="SAM" id="Coils"/>
    </source>
</evidence>
<gene>
    <name evidence="6" type="ORF">GIY23_12765</name>
</gene>
<dbReference type="AlphaFoldDB" id="A0A5Q3QCG0"/>
<evidence type="ECO:0000313" key="6">
    <source>
        <dbReference type="EMBL" id="QGK72248.1"/>
    </source>
</evidence>
<evidence type="ECO:0000256" key="2">
    <source>
        <dbReference type="ARBA" id="ARBA00023125"/>
    </source>
</evidence>
<organism evidence="6 7">
    <name type="scientific">Allosaccharopolyspora coralli</name>
    <dbReference type="NCBI Taxonomy" id="2665642"/>
    <lineage>
        <taxon>Bacteria</taxon>
        <taxon>Bacillati</taxon>
        <taxon>Actinomycetota</taxon>
        <taxon>Actinomycetes</taxon>
        <taxon>Pseudonocardiales</taxon>
        <taxon>Pseudonocardiaceae</taxon>
        <taxon>Allosaccharopolyspora</taxon>
    </lineage>
</organism>
<dbReference type="SMART" id="SM00422">
    <property type="entry name" value="HTH_MERR"/>
    <property type="match status" value="1"/>
</dbReference>
<dbReference type="EMBL" id="CP045929">
    <property type="protein sequence ID" value="QGK72248.1"/>
    <property type="molecule type" value="Genomic_DNA"/>
</dbReference>
<protein>
    <submittedName>
        <fullName evidence="6">MerR family transcriptional regulator</fullName>
    </submittedName>
</protein>
<dbReference type="Gene3D" id="1.10.1660.10">
    <property type="match status" value="1"/>
</dbReference>
<dbReference type="CDD" id="cd04770">
    <property type="entry name" value="HTH_HMRTR"/>
    <property type="match status" value="1"/>
</dbReference>
<dbReference type="PROSITE" id="PS00552">
    <property type="entry name" value="HTH_MERR_1"/>
    <property type="match status" value="1"/>
</dbReference>
<keyword evidence="4" id="KW-0175">Coiled coil</keyword>
<feature type="domain" description="HTH merR-type" evidence="5">
    <location>
        <begin position="1"/>
        <end position="71"/>
    </location>
</feature>
<keyword evidence="1" id="KW-0805">Transcription regulation</keyword>
<dbReference type="PROSITE" id="PS50937">
    <property type="entry name" value="HTH_MERR_2"/>
    <property type="match status" value="1"/>
</dbReference>
<evidence type="ECO:0000259" key="5">
    <source>
        <dbReference type="PROSITE" id="PS50937"/>
    </source>
</evidence>
<proteinExistence type="predicted"/>
<dbReference type="GO" id="GO:0003677">
    <property type="term" value="F:DNA binding"/>
    <property type="evidence" value="ECO:0007669"/>
    <property type="project" value="UniProtKB-KW"/>
</dbReference>
<dbReference type="KEGG" id="sace:GIY23_12765"/>
<feature type="coiled-coil region" evidence="4">
    <location>
        <begin position="93"/>
        <end position="120"/>
    </location>
</feature>
<evidence type="ECO:0000256" key="3">
    <source>
        <dbReference type="ARBA" id="ARBA00023163"/>
    </source>
</evidence>